<keyword evidence="2 5" id="KW-0812">Transmembrane</keyword>
<evidence type="ECO:0000313" key="8">
    <source>
        <dbReference type="Proteomes" id="UP000183417"/>
    </source>
</evidence>
<gene>
    <name evidence="7" type="ORF">SAMN05421547_10761</name>
</gene>
<keyword evidence="3 5" id="KW-1133">Transmembrane helix</keyword>
<reference evidence="7 8" key="1">
    <citation type="submission" date="2016-10" db="EMBL/GenBank/DDBJ databases">
        <authorList>
            <person name="de Groot N.N."/>
        </authorList>
    </citation>
    <scope>NUCLEOTIDE SEQUENCE [LARGE SCALE GENOMIC DNA]</scope>
    <source>
        <strain evidence="7 8">LMG 24775</strain>
    </source>
</reference>
<feature type="transmembrane region" description="Helical" evidence="5">
    <location>
        <begin position="117"/>
        <end position="136"/>
    </location>
</feature>
<keyword evidence="4 5" id="KW-0472">Membrane</keyword>
<evidence type="ECO:0000256" key="5">
    <source>
        <dbReference type="SAM" id="Phobius"/>
    </source>
</evidence>
<dbReference type="Proteomes" id="UP000183417">
    <property type="component" value="Unassembled WGS sequence"/>
</dbReference>
<feature type="transmembrane region" description="Helical" evidence="5">
    <location>
        <begin position="246"/>
        <end position="269"/>
    </location>
</feature>
<name>A0A1H3M1V5_9BURK</name>
<feature type="transmembrane region" description="Helical" evidence="5">
    <location>
        <begin position="216"/>
        <end position="240"/>
    </location>
</feature>
<dbReference type="GO" id="GO:0016020">
    <property type="term" value="C:membrane"/>
    <property type="evidence" value="ECO:0007669"/>
    <property type="project" value="UniProtKB-SubCell"/>
</dbReference>
<feature type="domain" description="EamA" evidence="6">
    <location>
        <begin position="28"/>
        <end position="128"/>
    </location>
</feature>
<dbReference type="PANTHER" id="PTHR22911:SF6">
    <property type="entry name" value="SOLUTE CARRIER FAMILY 35 MEMBER G1"/>
    <property type="match status" value="1"/>
</dbReference>
<dbReference type="Pfam" id="PF00892">
    <property type="entry name" value="EamA"/>
    <property type="match status" value="1"/>
</dbReference>
<proteinExistence type="predicted"/>
<feature type="transmembrane region" description="Helical" evidence="5">
    <location>
        <begin position="28"/>
        <end position="48"/>
    </location>
</feature>
<feature type="transmembrane region" description="Helical" evidence="5">
    <location>
        <begin position="157"/>
        <end position="177"/>
    </location>
</feature>
<evidence type="ECO:0000256" key="1">
    <source>
        <dbReference type="ARBA" id="ARBA00004141"/>
    </source>
</evidence>
<sequence>MRQKQNPTLFSSSAAVLVRLYPVINMQALWMVAAAFVFAVMSVCVKFASQDFNAAEIVFYRGLVSMVALWWLARHQGISLATRYPREHAWRSFVGVTSMGAWFYSIGHLPLATAATFNSMSSIWMAVFLIGQGLLLRHQLRRQPESHALRALPPFPWSLVATVALGFVGVILVLRPSAAPQEFVASAGGLIGGVFAAMAYMQVATLSRMGEPEARVVFYFALGSAVAGALAMCFTGVSAWPGWRALWLLPVGVLAAVAQVCMTAAYASAGNSRNTLVVANLQYSGIVFAALLSLALFGESVPLIGWAGIVLIVASGALATALRSRG</sequence>
<protein>
    <submittedName>
        <fullName evidence="7">EamA-like transporter family protein</fullName>
    </submittedName>
</protein>
<feature type="transmembrane region" description="Helical" evidence="5">
    <location>
        <begin position="54"/>
        <end position="73"/>
    </location>
</feature>
<evidence type="ECO:0000313" key="7">
    <source>
        <dbReference type="EMBL" id="SDY70015.1"/>
    </source>
</evidence>
<organism evidence="7 8">
    <name type="scientific">Delftia lacustris</name>
    <dbReference type="NCBI Taxonomy" id="558537"/>
    <lineage>
        <taxon>Bacteria</taxon>
        <taxon>Pseudomonadati</taxon>
        <taxon>Pseudomonadota</taxon>
        <taxon>Betaproteobacteria</taxon>
        <taxon>Burkholderiales</taxon>
        <taxon>Comamonadaceae</taxon>
        <taxon>Delftia</taxon>
    </lineage>
</organism>
<dbReference type="AlphaFoldDB" id="A0A1H3M1V5"/>
<dbReference type="SUPFAM" id="SSF103481">
    <property type="entry name" value="Multidrug resistance efflux transporter EmrE"/>
    <property type="match status" value="1"/>
</dbReference>
<feature type="transmembrane region" description="Helical" evidence="5">
    <location>
        <begin position="183"/>
        <end position="204"/>
    </location>
</feature>
<dbReference type="InterPro" id="IPR000620">
    <property type="entry name" value="EamA_dom"/>
</dbReference>
<comment type="subcellular location">
    <subcellularLocation>
        <location evidence="1">Membrane</location>
        <topology evidence="1">Multi-pass membrane protein</topology>
    </subcellularLocation>
</comment>
<evidence type="ECO:0000256" key="3">
    <source>
        <dbReference type="ARBA" id="ARBA00022989"/>
    </source>
</evidence>
<evidence type="ECO:0000259" key="6">
    <source>
        <dbReference type="Pfam" id="PF00892"/>
    </source>
</evidence>
<feature type="transmembrane region" description="Helical" evidence="5">
    <location>
        <begin position="303"/>
        <end position="322"/>
    </location>
</feature>
<dbReference type="EMBL" id="FNPE01000007">
    <property type="protein sequence ID" value="SDY70015.1"/>
    <property type="molecule type" value="Genomic_DNA"/>
</dbReference>
<accession>A0A1H3M1V5</accession>
<feature type="transmembrane region" description="Helical" evidence="5">
    <location>
        <begin position="276"/>
        <end position="297"/>
    </location>
</feature>
<dbReference type="InterPro" id="IPR037185">
    <property type="entry name" value="EmrE-like"/>
</dbReference>
<evidence type="ECO:0000256" key="4">
    <source>
        <dbReference type="ARBA" id="ARBA00023136"/>
    </source>
</evidence>
<evidence type="ECO:0000256" key="2">
    <source>
        <dbReference type="ARBA" id="ARBA00022692"/>
    </source>
</evidence>
<dbReference type="PANTHER" id="PTHR22911">
    <property type="entry name" value="ACYL-MALONYL CONDENSING ENZYME-RELATED"/>
    <property type="match status" value="1"/>
</dbReference>